<evidence type="ECO:0000313" key="3">
    <source>
        <dbReference type="Proteomes" id="UP000054558"/>
    </source>
</evidence>
<feature type="region of interest" description="Disordered" evidence="1">
    <location>
        <begin position="1167"/>
        <end position="1196"/>
    </location>
</feature>
<dbReference type="EMBL" id="DF237087">
    <property type="protein sequence ID" value="GAQ83181.1"/>
    <property type="molecule type" value="Genomic_DNA"/>
</dbReference>
<proteinExistence type="predicted"/>
<accession>A0A1Y1I1X7</accession>
<evidence type="ECO:0000313" key="2">
    <source>
        <dbReference type="EMBL" id="GAQ83181.1"/>
    </source>
</evidence>
<keyword evidence="3" id="KW-1185">Reference proteome</keyword>
<feature type="region of interest" description="Disordered" evidence="1">
    <location>
        <begin position="47"/>
        <end position="102"/>
    </location>
</feature>
<feature type="compositionally biased region" description="Basic and acidic residues" evidence="1">
    <location>
        <begin position="864"/>
        <end position="877"/>
    </location>
</feature>
<feature type="region of interest" description="Disordered" evidence="1">
    <location>
        <begin position="864"/>
        <end position="978"/>
    </location>
</feature>
<gene>
    <name evidence="2" type="ORF">KFL_001380230</name>
</gene>
<feature type="region of interest" description="Disordered" evidence="1">
    <location>
        <begin position="316"/>
        <end position="336"/>
    </location>
</feature>
<reference evidence="2 3" key="1">
    <citation type="journal article" date="2014" name="Nat. Commun.">
        <title>Klebsormidium flaccidum genome reveals primary factors for plant terrestrial adaptation.</title>
        <authorList>
            <person name="Hori K."/>
            <person name="Maruyama F."/>
            <person name="Fujisawa T."/>
            <person name="Togashi T."/>
            <person name="Yamamoto N."/>
            <person name="Seo M."/>
            <person name="Sato S."/>
            <person name="Yamada T."/>
            <person name="Mori H."/>
            <person name="Tajima N."/>
            <person name="Moriyama T."/>
            <person name="Ikeuchi M."/>
            <person name="Watanabe M."/>
            <person name="Wada H."/>
            <person name="Kobayashi K."/>
            <person name="Saito M."/>
            <person name="Masuda T."/>
            <person name="Sasaki-Sekimoto Y."/>
            <person name="Mashiguchi K."/>
            <person name="Awai K."/>
            <person name="Shimojima M."/>
            <person name="Masuda S."/>
            <person name="Iwai M."/>
            <person name="Nobusawa T."/>
            <person name="Narise T."/>
            <person name="Kondo S."/>
            <person name="Saito H."/>
            <person name="Sato R."/>
            <person name="Murakawa M."/>
            <person name="Ihara Y."/>
            <person name="Oshima-Yamada Y."/>
            <person name="Ohtaka K."/>
            <person name="Satoh M."/>
            <person name="Sonobe K."/>
            <person name="Ishii M."/>
            <person name="Ohtani R."/>
            <person name="Kanamori-Sato M."/>
            <person name="Honoki R."/>
            <person name="Miyazaki D."/>
            <person name="Mochizuki H."/>
            <person name="Umetsu J."/>
            <person name="Higashi K."/>
            <person name="Shibata D."/>
            <person name="Kamiya Y."/>
            <person name="Sato N."/>
            <person name="Nakamura Y."/>
            <person name="Tabata S."/>
            <person name="Ida S."/>
            <person name="Kurokawa K."/>
            <person name="Ohta H."/>
        </authorList>
    </citation>
    <scope>NUCLEOTIDE SEQUENCE [LARGE SCALE GENOMIC DNA]</scope>
    <source>
        <strain evidence="2 3">NIES-2285</strain>
    </source>
</reference>
<dbReference type="Proteomes" id="UP000054558">
    <property type="component" value="Unassembled WGS sequence"/>
</dbReference>
<name>A0A1Y1I1X7_KLENI</name>
<protein>
    <submittedName>
        <fullName evidence="2">Uncharacterized protein</fullName>
    </submittedName>
</protein>
<sequence length="1303" mass="146166">MARSRPIGWTKSDHRECQAARYARAADYRERISISVEKQERLFAALNAQTAEIPVPRRRRGQSSKDCKVEAAEPPGPHRSQEQPAGKIPRGRDSSAADEKAKHYDAQVLREAVQCGAEQDPHAVHCDECIRIAEFGLRGSKNGGKVRYFCKFNGPTKGCFHIDRDRAAWVQAREEALQKANSACHKCKQERKGSGSSAPPWSWAGSAASQKKGVWASMPMSQSLIVTLLNIGGVEPNPGPSPEEIARDWQEAYPKIDPPLLSFLAEKMTTLESWRESTIEHRTTALYLWARLYTGQWSGNWDLFLLGIPVEKKSQHAGVGPSADVEMQDADTSNQSRARSDILALEKSVAVSTHLEPTSGDRTWEEESMLSKKRKQASPHFVAERLSELFGGLYDKDVGRRMEELTNNRVGRIQPGANGLVENIGSRFKLAGYNEFLVDLLNTIAALVERLDSNEVAPQEKIESALHLGRIIAGPGLGKSTVLQESWIHLHKLVTSLSEEDKRRVFEKNPRLLKALHTCLSRERMLVFNLSFQNPDQGKYHPFEQKLRERDQDWDRVLALRLLHACLAKAGGGGKRGTEEEGGGEESIRDYERFWETFMEQEEDLLEKLSSMKVLDFIRRRANLADDQHALIVFTFDELEAINHTPKTKNDATIGQHLMSAFARLRQRLHTLQCRQGTHGRTFAISLAASTRASATTLSLTASEKAGILDLHVPIQTYLSLKSISLDLFRRSNIPIHKGNMSATFKACLRFLGGVPRTLDRLLVALSGGDANESIRKLDLGKLREVLQANINPKLALREVLDAYQDDTNMRRWKEDPVKREMMESMLAHGLTGETVFRDAFVDSKEKITWQMLESDGFIHLGIEKKEPQTQEGRRDSAGSVDLTPRESDAAGGEGASGQAVLVGGDPAAAGIHKSRSQGKEQGRAGGPRARAQEKDGGWESGEGAPSVKPRAQDRDRVNEGAVSEAVDDDDAEAHGNDPVSRYRRIVSLLSGKQKRRAKTQQRYSVQVCPIIFFAGADYHPMTRQMWLPIFHALDIEWRNREETDLQIPMLKLYVYKKFFHRSTVQLRQLFPGLPEDLARVRIVVPNGGWERRKDQRKYDKEDMLRLKSEATLERNWAHLGPGNYGWDGVYFFFRASEEEEAEEESAEFAPEEAGEESLELVAEAGAVERSSSQAGGTGGRARERESGTGSREAEALKFQTRVQSKKRVRNPTGSAEEDSMVWAPQKVKASTINWEMDAEQEKQGRSDLIVYVTDHRLDSDRSELSENITVVDAALIPLYYGPFFYMKDALDAAFHGANRRYE</sequence>
<feature type="compositionally biased region" description="Basic and acidic residues" evidence="1">
    <location>
        <begin position="1181"/>
        <end position="1196"/>
    </location>
</feature>
<organism evidence="2 3">
    <name type="scientific">Klebsormidium nitens</name>
    <name type="common">Green alga</name>
    <name type="synonym">Ulothrix nitens</name>
    <dbReference type="NCBI Taxonomy" id="105231"/>
    <lineage>
        <taxon>Eukaryota</taxon>
        <taxon>Viridiplantae</taxon>
        <taxon>Streptophyta</taxon>
        <taxon>Klebsormidiophyceae</taxon>
        <taxon>Klebsormidiales</taxon>
        <taxon>Klebsormidiaceae</taxon>
        <taxon>Klebsormidium</taxon>
    </lineage>
</organism>
<feature type="compositionally biased region" description="Basic and acidic residues" evidence="1">
    <location>
        <begin position="90"/>
        <end position="102"/>
    </location>
</feature>
<evidence type="ECO:0000256" key="1">
    <source>
        <dbReference type="SAM" id="MobiDB-lite"/>
    </source>
</evidence>